<dbReference type="EMBL" id="ML977627">
    <property type="protein sequence ID" value="KAF1996272.1"/>
    <property type="molecule type" value="Genomic_DNA"/>
</dbReference>
<dbReference type="AlphaFoldDB" id="A0A6A5W2Z1"/>
<sequence>MSNQSTIPFLQIFATQRLQGSRLFFAAQPACKSYSRPPPSRFLWHSTNQDKQQLSPIIQHEVTAPYINDKDIASKQKEDDRSGLGFGLTGWLAIGAPPVRTTSRPLSGQTSVVSLDSGRNANTSSGCVNPRHAAASSSPTAFGIPVNGGQENEQDMVDTNSVSVLAEMRLVPSSAFPVVHTISGRK</sequence>
<accession>A0A6A5W2Z1</accession>
<keyword evidence="2" id="KW-1185">Reference proteome</keyword>
<organism evidence="1 2">
    <name type="scientific">Amniculicola lignicola CBS 123094</name>
    <dbReference type="NCBI Taxonomy" id="1392246"/>
    <lineage>
        <taxon>Eukaryota</taxon>
        <taxon>Fungi</taxon>
        <taxon>Dikarya</taxon>
        <taxon>Ascomycota</taxon>
        <taxon>Pezizomycotina</taxon>
        <taxon>Dothideomycetes</taxon>
        <taxon>Pleosporomycetidae</taxon>
        <taxon>Pleosporales</taxon>
        <taxon>Amniculicolaceae</taxon>
        <taxon>Amniculicola</taxon>
    </lineage>
</organism>
<name>A0A6A5W2Z1_9PLEO</name>
<gene>
    <name evidence="1" type="ORF">P154DRAFT_580042</name>
</gene>
<protein>
    <submittedName>
        <fullName evidence="1">Uncharacterized protein</fullName>
    </submittedName>
</protein>
<proteinExistence type="predicted"/>
<dbReference type="Proteomes" id="UP000799779">
    <property type="component" value="Unassembled WGS sequence"/>
</dbReference>
<reference evidence="1" key="1">
    <citation type="journal article" date="2020" name="Stud. Mycol.">
        <title>101 Dothideomycetes genomes: a test case for predicting lifestyles and emergence of pathogens.</title>
        <authorList>
            <person name="Haridas S."/>
            <person name="Albert R."/>
            <person name="Binder M."/>
            <person name="Bloem J."/>
            <person name="Labutti K."/>
            <person name="Salamov A."/>
            <person name="Andreopoulos B."/>
            <person name="Baker S."/>
            <person name="Barry K."/>
            <person name="Bills G."/>
            <person name="Bluhm B."/>
            <person name="Cannon C."/>
            <person name="Castanera R."/>
            <person name="Culley D."/>
            <person name="Daum C."/>
            <person name="Ezra D."/>
            <person name="Gonzalez J."/>
            <person name="Henrissat B."/>
            <person name="Kuo A."/>
            <person name="Liang C."/>
            <person name="Lipzen A."/>
            <person name="Lutzoni F."/>
            <person name="Magnuson J."/>
            <person name="Mondo S."/>
            <person name="Nolan M."/>
            <person name="Ohm R."/>
            <person name="Pangilinan J."/>
            <person name="Park H.-J."/>
            <person name="Ramirez L."/>
            <person name="Alfaro M."/>
            <person name="Sun H."/>
            <person name="Tritt A."/>
            <person name="Yoshinaga Y."/>
            <person name="Zwiers L.-H."/>
            <person name="Turgeon B."/>
            <person name="Goodwin S."/>
            <person name="Spatafora J."/>
            <person name="Crous P."/>
            <person name="Grigoriev I."/>
        </authorList>
    </citation>
    <scope>NUCLEOTIDE SEQUENCE</scope>
    <source>
        <strain evidence="1">CBS 123094</strain>
    </source>
</reference>
<evidence type="ECO:0000313" key="1">
    <source>
        <dbReference type="EMBL" id="KAF1996272.1"/>
    </source>
</evidence>
<evidence type="ECO:0000313" key="2">
    <source>
        <dbReference type="Proteomes" id="UP000799779"/>
    </source>
</evidence>